<keyword evidence="3 6" id="KW-0812">Transmembrane</keyword>
<feature type="transmembrane region" description="Helical" evidence="6">
    <location>
        <begin position="150"/>
        <end position="169"/>
    </location>
</feature>
<reference evidence="7" key="1">
    <citation type="submission" date="2023-10" db="EMBL/GenBank/DDBJ databases">
        <title>Development of a sustainable strategy for remediation of hydrocarbon-contaminated territories based on the waste exchange concept.</title>
        <authorList>
            <person name="Krivoruchko A."/>
        </authorList>
    </citation>
    <scope>NUCLEOTIDE SEQUENCE</scope>
    <source>
        <strain evidence="7">IEGM 1279</strain>
    </source>
</reference>
<dbReference type="Pfam" id="PF13520">
    <property type="entry name" value="AA_permease_2"/>
    <property type="match status" value="1"/>
</dbReference>
<feature type="transmembrane region" description="Helical" evidence="6">
    <location>
        <begin position="35"/>
        <end position="60"/>
    </location>
</feature>
<keyword evidence="5 6" id="KW-0472">Membrane</keyword>
<name>A0AAE4R5T6_9ACTN</name>
<organism evidence="7 8">
    <name type="scientific">Gordonia amicalis</name>
    <dbReference type="NCBI Taxonomy" id="89053"/>
    <lineage>
        <taxon>Bacteria</taxon>
        <taxon>Bacillati</taxon>
        <taxon>Actinomycetota</taxon>
        <taxon>Actinomycetes</taxon>
        <taxon>Mycobacteriales</taxon>
        <taxon>Gordoniaceae</taxon>
        <taxon>Gordonia</taxon>
    </lineage>
</organism>
<dbReference type="GO" id="GO:0022857">
    <property type="term" value="F:transmembrane transporter activity"/>
    <property type="evidence" value="ECO:0007669"/>
    <property type="project" value="InterPro"/>
</dbReference>
<evidence type="ECO:0000256" key="5">
    <source>
        <dbReference type="ARBA" id="ARBA00023136"/>
    </source>
</evidence>
<evidence type="ECO:0000256" key="1">
    <source>
        <dbReference type="ARBA" id="ARBA00004651"/>
    </source>
</evidence>
<comment type="subcellular location">
    <subcellularLocation>
        <location evidence="1">Cell membrane</location>
        <topology evidence="1">Multi-pass membrane protein</topology>
    </subcellularLocation>
</comment>
<feature type="transmembrane region" description="Helical" evidence="6">
    <location>
        <begin position="260"/>
        <end position="281"/>
    </location>
</feature>
<evidence type="ECO:0000256" key="3">
    <source>
        <dbReference type="ARBA" id="ARBA00022692"/>
    </source>
</evidence>
<dbReference type="PANTHER" id="PTHR42770:SF16">
    <property type="entry name" value="AMINO ACID PERMEASE"/>
    <property type="match status" value="1"/>
</dbReference>
<dbReference type="Proteomes" id="UP001185922">
    <property type="component" value="Unassembled WGS sequence"/>
</dbReference>
<dbReference type="Gene3D" id="1.20.1740.10">
    <property type="entry name" value="Amino acid/polyamine transporter I"/>
    <property type="match status" value="1"/>
</dbReference>
<evidence type="ECO:0000313" key="8">
    <source>
        <dbReference type="Proteomes" id="UP001185922"/>
    </source>
</evidence>
<feature type="transmembrane region" description="Helical" evidence="6">
    <location>
        <begin position="363"/>
        <end position="384"/>
    </location>
</feature>
<feature type="transmembrane region" description="Helical" evidence="6">
    <location>
        <begin position="228"/>
        <end position="248"/>
    </location>
</feature>
<feature type="transmembrane region" description="Helical" evidence="6">
    <location>
        <begin position="464"/>
        <end position="489"/>
    </location>
</feature>
<dbReference type="EMBL" id="JAWLKH010000002">
    <property type="protein sequence ID" value="MDV6310870.1"/>
    <property type="molecule type" value="Genomic_DNA"/>
</dbReference>
<feature type="transmembrane region" description="Helical" evidence="6">
    <location>
        <begin position="181"/>
        <end position="199"/>
    </location>
</feature>
<feature type="transmembrane region" description="Helical" evidence="6">
    <location>
        <begin position="311"/>
        <end position="331"/>
    </location>
</feature>
<evidence type="ECO:0000256" key="6">
    <source>
        <dbReference type="SAM" id="Phobius"/>
    </source>
</evidence>
<evidence type="ECO:0000256" key="2">
    <source>
        <dbReference type="ARBA" id="ARBA00022475"/>
    </source>
</evidence>
<dbReference type="GO" id="GO:0005886">
    <property type="term" value="C:plasma membrane"/>
    <property type="evidence" value="ECO:0007669"/>
    <property type="project" value="UniProtKB-SubCell"/>
</dbReference>
<keyword evidence="2" id="KW-1003">Cell membrane</keyword>
<dbReference type="PANTHER" id="PTHR42770">
    <property type="entry name" value="AMINO ACID TRANSPORTER-RELATED"/>
    <property type="match status" value="1"/>
</dbReference>
<feature type="transmembrane region" description="Helical" evidence="6">
    <location>
        <begin position="106"/>
        <end position="130"/>
    </location>
</feature>
<dbReference type="AlphaFoldDB" id="A0AAE4R5T6"/>
<dbReference type="InterPro" id="IPR050367">
    <property type="entry name" value="APC_superfamily"/>
</dbReference>
<evidence type="ECO:0000256" key="4">
    <source>
        <dbReference type="ARBA" id="ARBA00022989"/>
    </source>
</evidence>
<comment type="caution">
    <text evidence="7">The sequence shown here is derived from an EMBL/GenBank/DDBJ whole genome shotgun (WGS) entry which is preliminary data.</text>
</comment>
<dbReference type="PIRSF" id="PIRSF006060">
    <property type="entry name" value="AA_transporter"/>
    <property type="match status" value="1"/>
</dbReference>
<feature type="transmembrane region" description="Helical" evidence="6">
    <location>
        <begin position="430"/>
        <end position="452"/>
    </location>
</feature>
<feature type="transmembrane region" description="Helical" evidence="6">
    <location>
        <begin position="396"/>
        <end position="418"/>
    </location>
</feature>
<proteinExistence type="predicted"/>
<feature type="transmembrane region" description="Helical" evidence="6">
    <location>
        <begin position="66"/>
        <end position="85"/>
    </location>
</feature>
<sequence>MSERIEAGSVGADAGTSGIIENPGSKGLRAGSIGLMGNVIIGLSAVAPAYSLAATLGYVVDNVRDKAPAMFVLAFIPMLLVAFAYRELSRDTPDCGTTFTWGTKAFGPWIGWIGGWGLAVSAIIVLANVSEIAALYLFRFLGLDGLADSSIAKILLGSVFIIGMTWISIRGIVISERMQAILMFIQFAVLIVASVIALVKAGTGRAGAQAIDPELSWLWPDGLDQSQIAAAVILCIFIYWGWDACLAISEETKDPDKTPGRAAVLTCLILVATYVLVAYAVQSFAGFGDTGIGLGNEANAEDVLTILGDPVAGAVMSSALLLTVCVSALSSTQSTILPTARSSLSMAVYKALPDRFASIHPRYMTPAFGTAAMGAAALTFYLVLSLLSQDTLADSISSLGLAVAFYYGITAFACVWYFRSTLFGSARNFFLRGLLPLLGGVAMAAAFIRSAIDMISPDYGATSVGGIGGVFVLGVGMLVLGIPLMLACFAHNSDFFRGRTLTATTEVKVPDVH</sequence>
<dbReference type="InterPro" id="IPR002293">
    <property type="entry name" value="AA/rel_permease1"/>
</dbReference>
<dbReference type="RefSeq" id="WP_159405488.1">
    <property type="nucleotide sequence ID" value="NZ_JAWLKH010000002.1"/>
</dbReference>
<gene>
    <name evidence="7" type="ORF">R3Q15_02960</name>
</gene>
<evidence type="ECO:0000313" key="7">
    <source>
        <dbReference type="EMBL" id="MDV6310870.1"/>
    </source>
</evidence>
<protein>
    <submittedName>
        <fullName evidence="7">APC family permease</fullName>
    </submittedName>
</protein>
<keyword evidence="4 6" id="KW-1133">Transmembrane helix</keyword>
<accession>A0AAE4R5T6</accession>